<protein>
    <submittedName>
        <fullName evidence="1">Uncharacterized protein</fullName>
    </submittedName>
</protein>
<name>A0A5E6YA28_PSEFL</name>
<dbReference type="OrthoDB" id="7033265at2"/>
<sequence length="68" mass="7133">MSELYKNLDVTDYNGDPAPAGARAAAVAAALNLIEAKVANSSGAAQLQWELNNLSAYADLIQEALKVK</sequence>
<reference evidence="1 2" key="1">
    <citation type="submission" date="2019-09" db="EMBL/GenBank/DDBJ databases">
        <authorList>
            <person name="Chandra G."/>
            <person name="Truman W A."/>
        </authorList>
    </citation>
    <scope>NUCLEOTIDE SEQUENCE [LARGE SCALE GENOMIC DNA]</scope>
    <source>
        <strain evidence="1">PS685</strain>
    </source>
</reference>
<gene>
    <name evidence="1" type="ORF">PS685_00143</name>
</gene>
<evidence type="ECO:0000313" key="1">
    <source>
        <dbReference type="EMBL" id="VVN49965.1"/>
    </source>
</evidence>
<evidence type="ECO:0000313" key="2">
    <source>
        <dbReference type="Proteomes" id="UP000326437"/>
    </source>
</evidence>
<dbReference type="RefSeq" id="WP_150628032.1">
    <property type="nucleotide sequence ID" value="NZ_CABVHO010000001.1"/>
</dbReference>
<accession>A0A5E6YA28</accession>
<dbReference type="EMBL" id="CABVHO010000001">
    <property type="protein sequence ID" value="VVN49965.1"/>
    <property type="molecule type" value="Genomic_DNA"/>
</dbReference>
<proteinExistence type="predicted"/>
<dbReference type="AlphaFoldDB" id="A0A5E6YA28"/>
<dbReference type="Proteomes" id="UP000326437">
    <property type="component" value="Unassembled WGS sequence"/>
</dbReference>
<organism evidence="1 2">
    <name type="scientific">Pseudomonas fluorescens</name>
    <dbReference type="NCBI Taxonomy" id="294"/>
    <lineage>
        <taxon>Bacteria</taxon>
        <taxon>Pseudomonadati</taxon>
        <taxon>Pseudomonadota</taxon>
        <taxon>Gammaproteobacteria</taxon>
        <taxon>Pseudomonadales</taxon>
        <taxon>Pseudomonadaceae</taxon>
        <taxon>Pseudomonas</taxon>
    </lineage>
</organism>